<accession>A0ABN2NL29</accession>
<protein>
    <submittedName>
        <fullName evidence="4">Xanthine dehydrogenase family protein molybdopterin-binding subunit</fullName>
    </submittedName>
</protein>
<evidence type="ECO:0000259" key="3">
    <source>
        <dbReference type="SMART" id="SM01008"/>
    </source>
</evidence>
<dbReference type="Gene3D" id="3.30.365.10">
    <property type="entry name" value="Aldehyde oxidase/xanthine dehydrogenase, molybdopterin binding domain"/>
    <property type="match status" value="4"/>
</dbReference>
<evidence type="ECO:0000313" key="5">
    <source>
        <dbReference type="Proteomes" id="UP001500449"/>
    </source>
</evidence>
<dbReference type="InterPro" id="IPR000674">
    <property type="entry name" value="Ald_Oxase/Xan_DH_a/b"/>
</dbReference>
<dbReference type="InterPro" id="IPR036856">
    <property type="entry name" value="Ald_Oxase/Xan_DH_a/b_sf"/>
</dbReference>
<dbReference type="InterPro" id="IPR016208">
    <property type="entry name" value="Ald_Oxase/xanthine_DH-like"/>
</dbReference>
<feature type="domain" description="Aldehyde oxidase/xanthine dehydrogenase a/b hammerhead" evidence="3">
    <location>
        <begin position="24"/>
        <end position="138"/>
    </location>
</feature>
<evidence type="ECO:0000256" key="2">
    <source>
        <dbReference type="ARBA" id="ARBA00023002"/>
    </source>
</evidence>
<sequence>MSSSVVGGIVGAKIKRREDVRILTGTGRYIDDAGDRSTLTAHFVRSTVPHGRITELNVDAARELEGVVAVITGPDMAAFTNPLALGAPIPGLNSATYPALAVDTVRYVGEPVALVVASDRYVAEDAAGLIEIDYDILDPVVSSTDALAEGAVQLFEEVPGNVVYRGGFEEGDVEKAFAEADHVLVDHIDQHRWGCAPMEGRGGVATYDRSTGQLTYEASTQTSHLLRLLVSGFINQPIHLMRVITSDIGGSFGLKFSIYREDVALCAAAKHLGASLKWVEDRNENLTAGGAARDETVTIEAAVRADGTILGLKADMVMNSGAYPIMPPAPVVTNIAGYMLPGPYRVPAYRFKATAVATNKASYISLRGPWAVETLVRERMMDLIAKKVGISPVEVRQRNLVPVTEQPIISGGGFTMEGVTAAETFEKLVSMIDFDAFRAEQKAALAEGRLLGLGVGTFYEPAPGTPEFWGKIGFPFGAEPVRLRIEPDGHVTAFTTQIPHGQGHETTLAQVVAEEMGVAYEDVRIVFGDTDATVFTMIGTGGSKAGMMATGGAMVAAREVKERVITIAAAMLEANPDDLEIKDSVISVKGAPASQVPLAQLAMGCYMAPGMMPQGLDLNLEATAIYDGENGGWGQGSHACWVEIDQETGKISIPRYLVVEDCGKIINPDVVDGQVIGGVAMGLGGMLLEHSAYGDDGQYLAGTFMDYLMPSAPEVPEIEIVHMEFETATMVGSRGVGEGGTVLAPAALLNAVDDAFAQVGGTRITQTPLTPTRVLEALGVIEKD</sequence>
<keyword evidence="2" id="KW-0560">Oxidoreductase</keyword>
<proteinExistence type="predicted"/>
<dbReference type="Gene3D" id="3.90.1170.50">
    <property type="entry name" value="Aldehyde oxidase/xanthine dehydrogenase, a/b hammerhead"/>
    <property type="match status" value="1"/>
</dbReference>
<evidence type="ECO:0000313" key="4">
    <source>
        <dbReference type="EMBL" id="GAA1871518.1"/>
    </source>
</evidence>
<name>A0ABN2NL29_9PSEU</name>
<organism evidence="4 5">
    <name type="scientific">Pseudonocardia ailaonensis</name>
    <dbReference type="NCBI Taxonomy" id="367279"/>
    <lineage>
        <taxon>Bacteria</taxon>
        <taxon>Bacillati</taxon>
        <taxon>Actinomycetota</taxon>
        <taxon>Actinomycetes</taxon>
        <taxon>Pseudonocardiales</taxon>
        <taxon>Pseudonocardiaceae</taxon>
        <taxon>Pseudonocardia</taxon>
    </lineage>
</organism>
<dbReference type="InterPro" id="IPR008274">
    <property type="entry name" value="AldOxase/xan_DH_MoCoBD1"/>
</dbReference>
<dbReference type="Pfam" id="PF20256">
    <property type="entry name" value="MoCoBD_2"/>
    <property type="match status" value="1"/>
</dbReference>
<keyword evidence="5" id="KW-1185">Reference proteome</keyword>
<evidence type="ECO:0000256" key="1">
    <source>
        <dbReference type="ARBA" id="ARBA00022505"/>
    </source>
</evidence>
<dbReference type="SMART" id="SM01008">
    <property type="entry name" value="Ald_Xan_dh_C"/>
    <property type="match status" value="1"/>
</dbReference>
<keyword evidence="1" id="KW-0500">Molybdenum</keyword>
<dbReference type="InterPro" id="IPR037165">
    <property type="entry name" value="AldOxase/xan_DH_Mopterin-bd_sf"/>
</dbReference>
<gene>
    <name evidence="4" type="ORF">GCM10009836_60440</name>
</gene>
<comment type="caution">
    <text evidence="4">The sequence shown here is derived from an EMBL/GenBank/DDBJ whole genome shotgun (WGS) entry which is preliminary data.</text>
</comment>
<dbReference type="Pfam" id="PF01315">
    <property type="entry name" value="Ald_Xan_dh_C"/>
    <property type="match status" value="1"/>
</dbReference>
<dbReference type="PANTHER" id="PTHR11908:SF132">
    <property type="entry name" value="ALDEHYDE OXIDASE 1-RELATED"/>
    <property type="match status" value="1"/>
</dbReference>
<dbReference type="RefSeq" id="WP_344424763.1">
    <property type="nucleotide sequence ID" value="NZ_BAAAQK010000025.1"/>
</dbReference>
<dbReference type="PANTHER" id="PTHR11908">
    <property type="entry name" value="XANTHINE DEHYDROGENASE"/>
    <property type="match status" value="1"/>
</dbReference>
<dbReference type="Pfam" id="PF02738">
    <property type="entry name" value="MoCoBD_1"/>
    <property type="match status" value="1"/>
</dbReference>
<dbReference type="SUPFAM" id="SSF56003">
    <property type="entry name" value="Molybdenum cofactor-binding domain"/>
    <property type="match status" value="1"/>
</dbReference>
<dbReference type="SUPFAM" id="SSF54665">
    <property type="entry name" value="CO dehydrogenase molybdoprotein N-domain-like"/>
    <property type="match status" value="1"/>
</dbReference>
<dbReference type="EMBL" id="BAAAQK010000025">
    <property type="protein sequence ID" value="GAA1871518.1"/>
    <property type="molecule type" value="Genomic_DNA"/>
</dbReference>
<dbReference type="InterPro" id="IPR046867">
    <property type="entry name" value="AldOxase/xan_DH_MoCoBD2"/>
</dbReference>
<reference evidence="4 5" key="1">
    <citation type="journal article" date="2019" name="Int. J. Syst. Evol. Microbiol.">
        <title>The Global Catalogue of Microorganisms (GCM) 10K type strain sequencing project: providing services to taxonomists for standard genome sequencing and annotation.</title>
        <authorList>
            <consortium name="The Broad Institute Genomics Platform"/>
            <consortium name="The Broad Institute Genome Sequencing Center for Infectious Disease"/>
            <person name="Wu L."/>
            <person name="Ma J."/>
        </authorList>
    </citation>
    <scope>NUCLEOTIDE SEQUENCE [LARGE SCALE GENOMIC DNA]</scope>
    <source>
        <strain evidence="4 5">JCM 16009</strain>
    </source>
</reference>
<dbReference type="Proteomes" id="UP001500449">
    <property type="component" value="Unassembled WGS sequence"/>
</dbReference>